<keyword evidence="3" id="KW-1185">Reference proteome</keyword>
<proteinExistence type="predicted"/>
<evidence type="ECO:0000259" key="1">
    <source>
        <dbReference type="Pfam" id="PF21806"/>
    </source>
</evidence>
<protein>
    <recommendedName>
        <fullName evidence="1">DUF6879 domain-containing protein</fullName>
    </recommendedName>
</protein>
<organism evidence="2 3">
    <name type="scientific">Streptomyces litchfieldiae</name>
    <dbReference type="NCBI Taxonomy" id="3075543"/>
    <lineage>
        <taxon>Bacteria</taxon>
        <taxon>Bacillati</taxon>
        <taxon>Actinomycetota</taxon>
        <taxon>Actinomycetes</taxon>
        <taxon>Kitasatosporales</taxon>
        <taxon>Streptomycetaceae</taxon>
        <taxon>Streptomyces</taxon>
    </lineage>
</organism>
<comment type="caution">
    <text evidence="2">The sequence shown here is derived from an EMBL/GenBank/DDBJ whole genome shotgun (WGS) entry which is preliminary data.</text>
</comment>
<accession>A0ABU2MZD2</accession>
<feature type="domain" description="DUF6879" evidence="1">
    <location>
        <begin position="8"/>
        <end position="175"/>
    </location>
</feature>
<evidence type="ECO:0000313" key="2">
    <source>
        <dbReference type="EMBL" id="MDT0347017.1"/>
    </source>
</evidence>
<evidence type="ECO:0000313" key="3">
    <source>
        <dbReference type="Proteomes" id="UP001183246"/>
    </source>
</evidence>
<name>A0ABU2MZD2_9ACTN</name>
<dbReference type="Proteomes" id="UP001183246">
    <property type="component" value="Unassembled WGS sequence"/>
</dbReference>
<dbReference type="EMBL" id="JAVREL010000026">
    <property type="protein sequence ID" value="MDT0347017.1"/>
    <property type="molecule type" value="Genomic_DNA"/>
</dbReference>
<sequence length="176" mass="19893">MPQNAPGFLELLADARHSAMHLELRDVYDVGDEAADFEHWLSTGERDTDPASAYWAPWVALIGETVARGVTVRRARVVSEPVSDYIRYEHAGASVNVAAGELVRWLPRRRASDLLLPGNDLWVFDESAVLFNHFDGQGSWSSPKWEVRTEPALIRQVRAAFEVVWDRAVPHEEFKV</sequence>
<dbReference type="InterPro" id="IPR049244">
    <property type="entry name" value="DUF6879"/>
</dbReference>
<dbReference type="Pfam" id="PF21806">
    <property type="entry name" value="DUF6879"/>
    <property type="match status" value="1"/>
</dbReference>
<gene>
    <name evidence="2" type="ORF">RM590_31205</name>
</gene>
<reference evidence="3" key="1">
    <citation type="submission" date="2023-07" db="EMBL/GenBank/DDBJ databases">
        <title>30 novel species of actinomycetes from the DSMZ collection.</title>
        <authorList>
            <person name="Nouioui I."/>
        </authorList>
    </citation>
    <scope>NUCLEOTIDE SEQUENCE [LARGE SCALE GENOMIC DNA]</scope>
    <source>
        <strain evidence="3">DSM 44938</strain>
    </source>
</reference>
<dbReference type="RefSeq" id="WP_311708141.1">
    <property type="nucleotide sequence ID" value="NZ_JAVREL010000026.1"/>
</dbReference>